<dbReference type="STRING" id="572480.Arnit_1317"/>
<organism evidence="1 2">
    <name type="scientific">Arcobacter nitrofigilis (strain ATCC 33309 / DSM 7299 / CCUG 15893 / LMG 7604 / NCTC 12251 / CI)</name>
    <name type="common">Campylobacter nitrofigilis</name>
    <dbReference type="NCBI Taxonomy" id="572480"/>
    <lineage>
        <taxon>Bacteria</taxon>
        <taxon>Pseudomonadati</taxon>
        <taxon>Campylobacterota</taxon>
        <taxon>Epsilonproteobacteria</taxon>
        <taxon>Campylobacterales</taxon>
        <taxon>Arcobacteraceae</taxon>
        <taxon>Arcobacter</taxon>
    </lineage>
</organism>
<name>D5V4S0_ARCNC</name>
<gene>
    <name evidence="1" type="ordered locus">Arnit_1317</name>
</gene>
<dbReference type="RefSeq" id="WP_013135120.1">
    <property type="nucleotide sequence ID" value="NC_014166.1"/>
</dbReference>
<sequence length="64" mass="7417">MNYFDLKVKTILFDGSNTKILASFLDNNHEIMVSLPQNREFTHIQKNDIVKAGVHLEDCKCYKS</sequence>
<dbReference type="AlphaFoldDB" id="D5V4S0"/>
<proteinExistence type="predicted"/>
<evidence type="ECO:0000313" key="1">
    <source>
        <dbReference type="EMBL" id="ADG92975.1"/>
    </source>
</evidence>
<reference evidence="1 2" key="1">
    <citation type="journal article" date="2010" name="Stand. Genomic Sci.">
        <title>Complete genome sequence of Arcobacter nitrofigilis type strain (CI).</title>
        <authorList>
            <person name="Pati A."/>
            <person name="Gronow S."/>
            <person name="Lapidus A."/>
            <person name="Copeland A."/>
            <person name="Glavina Del Rio T."/>
            <person name="Nolan M."/>
            <person name="Lucas S."/>
            <person name="Tice H."/>
            <person name="Cheng J.F."/>
            <person name="Han C."/>
            <person name="Chertkov O."/>
            <person name="Bruce D."/>
            <person name="Tapia R."/>
            <person name="Goodwin L."/>
            <person name="Pitluck S."/>
            <person name="Liolios K."/>
            <person name="Ivanova N."/>
            <person name="Mavromatis K."/>
            <person name="Chen A."/>
            <person name="Palaniappan K."/>
            <person name="Land M."/>
            <person name="Hauser L."/>
            <person name="Chang Y.J."/>
            <person name="Jeffries C.D."/>
            <person name="Detter J.C."/>
            <person name="Rohde M."/>
            <person name="Goker M."/>
            <person name="Bristow J."/>
            <person name="Eisen J.A."/>
            <person name="Markowitz V."/>
            <person name="Hugenholtz P."/>
            <person name="Klenk H.P."/>
            <person name="Kyrpides N.C."/>
        </authorList>
    </citation>
    <scope>NUCLEOTIDE SEQUENCE [LARGE SCALE GENOMIC DNA]</scope>
    <source>
        <strain evidence="2">ATCC 33309 / DSM 7299 / CCUG 15893 / LMG 7604 / NCTC 12251 / CI</strain>
    </source>
</reference>
<accession>D5V4S0</accession>
<dbReference type="EMBL" id="CP001999">
    <property type="protein sequence ID" value="ADG92975.1"/>
    <property type="molecule type" value="Genomic_DNA"/>
</dbReference>
<protein>
    <submittedName>
        <fullName evidence="1">PotA1</fullName>
    </submittedName>
</protein>
<keyword evidence="2" id="KW-1185">Reference proteome</keyword>
<evidence type="ECO:0000313" key="2">
    <source>
        <dbReference type="Proteomes" id="UP000000939"/>
    </source>
</evidence>
<dbReference type="eggNOG" id="COG3842">
    <property type="taxonomic scope" value="Bacteria"/>
</dbReference>
<dbReference type="KEGG" id="ant:Arnit_1317"/>
<dbReference type="HOGENOM" id="CLU_2857908_0_0_7"/>
<dbReference type="Proteomes" id="UP000000939">
    <property type="component" value="Chromosome"/>
</dbReference>